<evidence type="ECO:0000256" key="12">
    <source>
        <dbReference type="ARBA" id="ARBA00022967"/>
    </source>
</evidence>
<evidence type="ECO:0000256" key="3">
    <source>
        <dbReference type="ARBA" id="ARBA00022448"/>
    </source>
</evidence>
<keyword evidence="21" id="KW-1185">Reference proteome</keyword>
<name>A0A6P6FZS1_ZIZJJ</name>
<evidence type="ECO:0000256" key="16">
    <source>
        <dbReference type="ARBA" id="ARBA00048694"/>
    </source>
</evidence>
<evidence type="ECO:0000256" key="8">
    <source>
        <dbReference type="ARBA" id="ARBA00022837"/>
    </source>
</evidence>
<comment type="catalytic activity">
    <reaction evidence="16 17">
        <text>Ca(2+)(in) + ATP + H2O = Ca(2+)(out) + ADP + phosphate + H(+)</text>
        <dbReference type="Rhea" id="RHEA:18105"/>
        <dbReference type="ChEBI" id="CHEBI:15377"/>
        <dbReference type="ChEBI" id="CHEBI:15378"/>
        <dbReference type="ChEBI" id="CHEBI:29108"/>
        <dbReference type="ChEBI" id="CHEBI:30616"/>
        <dbReference type="ChEBI" id="CHEBI:43474"/>
        <dbReference type="ChEBI" id="CHEBI:456216"/>
        <dbReference type="EC" id="7.2.2.10"/>
    </reaction>
</comment>
<keyword evidence="8 17" id="KW-0106">Calcium</keyword>
<evidence type="ECO:0000256" key="1">
    <source>
        <dbReference type="ARBA" id="ARBA00004141"/>
    </source>
</evidence>
<dbReference type="InterPro" id="IPR059000">
    <property type="entry name" value="ATPase_P-type_domA"/>
</dbReference>
<keyword evidence="3 17" id="KW-0813">Transport</keyword>
<feature type="transmembrane region" description="Helical" evidence="17">
    <location>
        <begin position="155"/>
        <end position="174"/>
    </location>
</feature>
<dbReference type="AlphaFoldDB" id="A0A6P6FZS1"/>
<keyword evidence="10" id="KW-0460">Magnesium</keyword>
<sequence length="1007" mass="111644">MRAGVLQTNIVPSRRELGSQIQKWRPAFVAIYCSRALLSLYQHSGERGFSGIDRTRLVQLVREKNLDELQKLGGVDGVALALKTSTEHGIYSSSTDGRCKAFGSNTYKKPPTKGFLYFAWEAFQDRSRIIVLVCGALALGLGMIVYGAQDGWQDGLSILFSLFLSIIVDAIFNYELNRRFDKMSKVSNSLYVDAMRDGRRKEISVFETLVGDVIHLNTGDQVPADGLFLEENCFLQVDESSITGESDHIEVNHDQNPFLFSGTNVVVGNGRMLVTSVGMNTNWGRMLSKLNRESREKTPLQNRLDRLTSSICTIGMAADALVVALLLIGYFTGKTQIIDENGNQARGLDFVLQILEIAVTIFVAALPEGLPLAVTLTLVYPLKGLMAQKAMVRKLSACETMGSATTICTDKTGTLTMNQMKVTKFWLGKDMSVEEVDCCDSIAPAVIELLREGIAVNTTASINRTTGSEYEIKGSPTEKAILSWAIESMNLNMEEVKMRCSVLHHEMFNSEKKRSGVLMKRKIADDDGTDHVHWKGAAEKVLSMCCCYRDAYGVIKVMDYNQKVQFQKIIEGMAASSLRCIAFAHSQVPAEDSDIEHKMIKEDGLVLLGLVGIKDPCRPGVKKAVEDCQNAGVNVKMITGDNIFTAKAIATECGILRPEDENREGAVIEGEEFRNYTPEERTEKVEKICVMARSSPSDKLLMVECLKEKGHVVAITGDGTNDAPALKEADIGLCMGIQGTEAAKESSDIIILDDNFSSVVTVLKWGRGVYNNVQKFIQFQLTVNISLLVFSFIAVVSGGCTPFTTVQVLWLNLIMETLGALALATGDPTKELMNKIPVERTDPFIINIMWRNILPQAAYQICLVLAFVFKGESIFHADNVLNTTLVFNTFVLYQVFNEFNARKMEKKNVFEGVHRNKIFVGIIAITIVLQVVVVEFLNNFASTERLSLQQWGICIGIASMTWPIGWVVKCLPVPEKPFLSHLITEKIVTLMKRIRIESIKCLAFVKH</sequence>
<feature type="transmembrane region" description="Helical" evidence="17">
    <location>
        <begin position="129"/>
        <end position="149"/>
    </location>
</feature>
<dbReference type="GO" id="GO:0005388">
    <property type="term" value="F:P-type calcium transporter activity"/>
    <property type="evidence" value="ECO:0007669"/>
    <property type="project" value="UniProtKB-EC"/>
</dbReference>
<dbReference type="PANTHER" id="PTHR24093">
    <property type="entry name" value="CATION TRANSPORTING ATPASE"/>
    <property type="match status" value="1"/>
</dbReference>
<comment type="similarity">
    <text evidence="2 17">Belongs to the cation transport ATPase (P-type) (TC 3.A.3) family. Type IIB subfamily.</text>
</comment>
<dbReference type="SFLD" id="SFLDS00003">
    <property type="entry name" value="Haloacid_Dehalogenase"/>
    <property type="match status" value="1"/>
</dbReference>
<dbReference type="GeneID" id="107412925"/>
<keyword evidence="15 17" id="KW-0472">Membrane</keyword>
<keyword evidence="9 17" id="KW-0067">ATP-binding</keyword>
<dbReference type="Pfam" id="PF00690">
    <property type="entry name" value="Cation_ATPase_N"/>
    <property type="match status" value="1"/>
</dbReference>
<dbReference type="InParanoid" id="A0A6P6FZS1"/>
<dbReference type="InterPro" id="IPR023299">
    <property type="entry name" value="ATPase_P-typ_cyto_dom_N"/>
</dbReference>
<evidence type="ECO:0000256" key="6">
    <source>
        <dbReference type="ARBA" id="ARBA00022723"/>
    </source>
</evidence>
<gene>
    <name evidence="22" type="primary">LOC107412925</name>
</gene>
<dbReference type="GO" id="GO:0005886">
    <property type="term" value="C:plasma membrane"/>
    <property type="evidence" value="ECO:0007669"/>
    <property type="project" value="TreeGrafter"/>
</dbReference>
<dbReference type="PROSITE" id="PS00154">
    <property type="entry name" value="ATPASE_E1_E2"/>
    <property type="match status" value="1"/>
</dbReference>
<dbReference type="GO" id="GO:0046872">
    <property type="term" value="F:metal ion binding"/>
    <property type="evidence" value="ECO:0007669"/>
    <property type="project" value="UniProtKB-KW"/>
</dbReference>
<dbReference type="Gene3D" id="2.70.150.10">
    <property type="entry name" value="Calcium-transporting ATPase, cytoplasmic transduction domain A"/>
    <property type="match status" value="1"/>
</dbReference>
<evidence type="ECO:0000256" key="13">
    <source>
        <dbReference type="ARBA" id="ARBA00022989"/>
    </source>
</evidence>
<dbReference type="InterPro" id="IPR004014">
    <property type="entry name" value="ATPase_P-typ_cation-transptr_N"/>
</dbReference>
<evidence type="ECO:0000259" key="20">
    <source>
        <dbReference type="Pfam" id="PF00690"/>
    </source>
</evidence>
<keyword evidence="11" id="KW-0112">Calmodulin-binding</keyword>
<dbReference type="SUPFAM" id="SSF81653">
    <property type="entry name" value="Calcium ATPase, transduction domain A"/>
    <property type="match status" value="1"/>
</dbReference>
<feature type="domain" description="Cation-transporting P-type ATPase N-terminal" evidence="20">
    <location>
        <begin position="72"/>
        <end position="137"/>
    </location>
</feature>
<dbReference type="KEGG" id="zju:107412925"/>
<feature type="transmembrane region" description="Helical" evidence="17">
    <location>
        <begin position="949"/>
        <end position="968"/>
    </location>
</feature>
<evidence type="ECO:0000259" key="18">
    <source>
        <dbReference type="Pfam" id="PF00122"/>
    </source>
</evidence>
<keyword evidence="13 17" id="KW-1133">Transmembrane helix</keyword>
<feature type="transmembrane region" description="Helical" evidence="17">
    <location>
        <begin position="880"/>
        <end position="897"/>
    </location>
</feature>
<keyword evidence="12" id="KW-1278">Translocase</keyword>
<dbReference type="InterPro" id="IPR023298">
    <property type="entry name" value="ATPase_P-typ_TM_dom_sf"/>
</dbReference>
<evidence type="ECO:0000256" key="5">
    <source>
        <dbReference type="ARBA" id="ARBA00022692"/>
    </source>
</evidence>
<dbReference type="InterPro" id="IPR008250">
    <property type="entry name" value="ATPase_P-typ_transduc_dom_A_sf"/>
</dbReference>
<protein>
    <recommendedName>
        <fullName evidence="17">Calcium-transporting ATPase</fullName>
        <ecNumber evidence="17">7.2.2.10</ecNumber>
    </recommendedName>
</protein>
<keyword evidence="6" id="KW-0479">Metal-binding</keyword>
<evidence type="ECO:0000256" key="9">
    <source>
        <dbReference type="ARBA" id="ARBA00022840"/>
    </source>
</evidence>
<evidence type="ECO:0000256" key="14">
    <source>
        <dbReference type="ARBA" id="ARBA00023065"/>
    </source>
</evidence>
<feature type="transmembrane region" description="Helical" evidence="17">
    <location>
        <begin position="918"/>
        <end position="937"/>
    </location>
</feature>
<evidence type="ECO:0000313" key="21">
    <source>
        <dbReference type="Proteomes" id="UP001652623"/>
    </source>
</evidence>
<dbReference type="GO" id="GO:0016887">
    <property type="term" value="F:ATP hydrolysis activity"/>
    <property type="evidence" value="ECO:0007669"/>
    <property type="project" value="InterPro"/>
</dbReference>
<dbReference type="InterPro" id="IPR001757">
    <property type="entry name" value="P_typ_ATPase"/>
</dbReference>
<dbReference type="EC" id="7.2.2.10" evidence="17"/>
<dbReference type="Gene3D" id="3.40.50.1000">
    <property type="entry name" value="HAD superfamily/HAD-like"/>
    <property type="match status" value="1"/>
</dbReference>
<comment type="function">
    <text evidence="17">Catalyzes the hydrolysis of ATP coupled with the transport of calcium.</text>
</comment>
<feature type="domain" description="Cation-transporting P-type ATPase C-terminal" evidence="19">
    <location>
        <begin position="801"/>
        <end position="970"/>
    </location>
</feature>
<dbReference type="RefSeq" id="XP_024927246.3">
    <property type="nucleotide sequence ID" value="XM_025071478.3"/>
</dbReference>
<keyword evidence="14 17" id="KW-0406">Ion transport</keyword>
<evidence type="ECO:0000313" key="22">
    <source>
        <dbReference type="RefSeq" id="XP_024927246.3"/>
    </source>
</evidence>
<dbReference type="SFLD" id="SFLDG00002">
    <property type="entry name" value="C1.7:_P-type_atpase_like"/>
    <property type="match status" value="1"/>
</dbReference>
<evidence type="ECO:0000256" key="11">
    <source>
        <dbReference type="ARBA" id="ARBA00022860"/>
    </source>
</evidence>
<dbReference type="InterPro" id="IPR006068">
    <property type="entry name" value="ATPase_P-typ_cation-transptr_C"/>
</dbReference>
<dbReference type="NCBIfam" id="TIGR01517">
    <property type="entry name" value="ATPase-IIB_Ca"/>
    <property type="match status" value="1"/>
</dbReference>
<dbReference type="PRINTS" id="PR00119">
    <property type="entry name" value="CATATPASE"/>
</dbReference>
<feature type="transmembrane region" description="Helical" evidence="17">
    <location>
        <begin position="307"/>
        <end position="331"/>
    </location>
</feature>
<dbReference type="Gene3D" id="1.20.1110.10">
    <property type="entry name" value="Calcium-transporting ATPase, transmembrane domain"/>
    <property type="match status" value="1"/>
</dbReference>
<evidence type="ECO:0000256" key="17">
    <source>
        <dbReference type="RuleBase" id="RU361146"/>
    </source>
</evidence>
<dbReference type="Gene3D" id="3.40.1110.10">
    <property type="entry name" value="Calcium-transporting ATPase, cytoplasmic domain N"/>
    <property type="match status" value="1"/>
</dbReference>
<evidence type="ECO:0000256" key="4">
    <source>
        <dbReference type="ARBA" id="ARBA00022568"/>
    </source>
</evidence>
<comment type="caution">
    <text evidence="17">Lacks conserved residue(s) required for the propagation of feature annotation.</text>
</comment>
<feature type="transmembrane region" description="Helical" evidence="17">
    <location>
        <begin position="776"/>
        <end position="796"/>
    </location>
</feature>
<organism evidence="21 22">
    <name type="scientific">Ziziphus jujuba</name>
    <name type="common">Chinese jujube</name>
    <name type="synonym">Ziziphus sativa</name>
    <dbReference type="NCBI Taxonomy" id="326968"/>
    <lineage>
        <taxon>Eukaryota</taxon>
        <taxon>Viridiplantae</taxon>
        <taxon>Streptophyta</taxon>
        <taxon>Embryophyta</taxon>
        <taxon>Tracheophyta</taxon>
        <taxon>Spermatophyta</taxon>
        <taxon>Magnoliopsida</taxon>
        <taxon>eudicotyledons</taxon>
        <taxon>Gunneridae</taxon>
        <taxon>Pentapetalae</taxon>
        <taxon>rosids</taxon>
        <taxon>fabids</taxon>
        <taxon>Rosales</taxon>
        <taxon>Rhamnaceae</taxon>
        <taxon>Paliureae</taxon>
        <taxon>Ziziphus</taxon>
    </lineage>
</organism>
<dbReference type="InterPro" id="IPR023214">
    <property type="entry name" value="HAD_sf"/>
</dbReference>
<dbReference type="Proteomes" id="UP001652623">
    <property type="component" value="Chromosome 8"/>
</dbReference>
<evidence type="ECO:0000259" key="19">
    <source>
        <dbReference type="Pfam" id="PF00689"/>
    </source>
</evidence>
<dbReference type="InterPro" id="IPR036412">
    <property type="entry name" value="HAD-like_sf"/>
</dbReference>
<dbReference type="SUPFAM" id="SSF81665">
    <property type="entry name" value="Calcium ATPase, transmembrane domain M"/>
    <property type="match status" value="1"/>
</dbReference>
<reference evidence="22" key="1">
    <citation type="submission" date="2025-08" db="UniProtKB">
        <authorList>
            <consortium name="RefSeq"/>
        </authorList>
    </citation>
    <scope>IDENTIFICATION</scope>
    <source>
        <tissue evidence="22">Seedling</tissue>
    </source>
</reference>
<dbReference type="NCBIfam" id="TIGR01494">
    <property type="entry name" value="ATPase_P-type"/>
    <property type="match status" value="2"/>
</dbReference>
<feature type="transmembrane region" description="Helical" evidence="17">
    <location>
        <begin position="351"/>
        <end position="380"/>
    </location>
</feature>
<dbReference type="InterPro" id="IPR006408">
    <property type="entry name" value="P-type_ATPase_IIB"/>
</dbReference>
<keyword evidence="5 17" id="KW-0812">Transmembrane</keyword>
<dbReference type="PRINTS" id="PR00120">
    <property type="entry name" value="HATPASE"/>
</dbReference>
<evidence type="ECO:0000256" key="7">
    <source>
        <dbReference type="ARBA" id="ARBA00022741"/>
    </source>
</evidence>
<dbReference type="Pfam" id="PF00689">
    <property type="entry name" value="Cation_ATPase_C"/>
    <property type="match status" value="1"/>
</dbReference>
<proteinExistence type="inferred from homology"/>
<dbReference type="InterPro" id="IPR018303">
    <property type="entry name" value="ATPase_P-typ_P_site"/>
</dbReference>
<dbReference type="PANTHER" id="PTHR24093:SF434">
    <property type="entry name" value="CALCIUM-TRANSPORTING ATPASE 13, PLASMA MEMBRANE-TYPE-RELATED"/>
    <property type="match status" value="1"/>
</dbReference>
<dbReference type="InterPro" id="IPR044492">
    <property type="entry name" value="P_typ_ATPase_HD_dom"/>
</dbReference>
<comment type="subcellular location">
    <subcellularLocation>
        <location evidence="1 17">Membrane</location>
        <topology evidence="1 17">Multi-pass membrane protein</topology>
    </subcellularLocation>
</comment>
<dbReference type="Pfam" id="PF00122">
    <property type="entry name" value="E1-E2_ATPase"/>
    <property type="match status" value="1"/>
</dbReference>
<evidence type="ECO:0000256" key="2">
    <source>
        <dbReference type="ARBA" id="ARBA00006124"/>
    </source>
</evidence>
<accession>A0A6P6FZS1</accession>
<dbReference type="SFLD" id="SFLDF00027">
    <property type="entry name" value="p-type_atpase"/>
    <property type="match status" value="1"/>
</dbReference>
<keyword evidence="7 17" id="KW-0547">Nucleotide-binding</keyword>
<dbReference type="Pfam" id="PF13246">
    <property type="entry name" value="Cation_ATPase"/>
    <property type="match status" value="1"/>
</dbReference>
<evidence type="ECO:0000256" key="10">
    <source>
        <dbReference type="ARBA" id="ARBA00022842"/>
    </source>
</evidence>
<dbReference type="SUPFAM" id="SSF81660">
    <property type="entry name" value="Metal cation-transporting ATPase, ATP-binding domain N"/>
    <property type="match status" value="1"/>
</dbReference>
<dbReference type="GO" id="GO:0005516">
    <property type="term" value="F:calmodulin binding"/>
    <property type="evidence" value="ECO:0007669"/>
    <property type="project" value="UniProtKB-KW"/>
</dbReference>
<feature type="domain" description="P-type ATPase A" evidence="18">
    <location>
        <begin position="192"/>
        <end position="289"/>
    </location>
</feature>
<evidence type="ECO:0000256" key="15">
    <source>
        <dbReference type="ARBA" id="ARBA00023136"/>
    </source>
</evidence>
<keyword evidence="4 17" id="KW-0109">Calcium transport</keyword>
<dbReference type="SUPFAM" id="SSF56784">
    <property type="entry name" value="HAD-like"/>
    <property type="match status" value="1"/>
</dbReference>
<dbReference type="GO" id="GO:0005524">
    <property type="term" value="F:ATP binding"/>
    <property type="evidence" value="ECO:0007669"/>
    <property type="project" value="UniProtKB-KW"/>
</dbReference>